<evidence type="ECO:0000259" key="2">
    <source>
        <dbReference type="PROSITE" id="PS51729"/>
    </source>
</evidence>
<dbReference type="RefSeq" id="WP_336587336.1">
    <property type="nucleotide sequence ID" value="NZ_JBBAXC010000009.1"/>
</dbReference>
<dbReference type="CDD" id="cd04301">
    <property type="entry name" value="NAT_SF"/>
    <property type="match status" value="1"/>
</dbReference>
<gene>
    <name evidence="3" type="ORF">WAK64_12645</name>
</gene>
<evidence type="ECO:0000259" key="1">
    <source>
        <dbReference type="PROSITE" id="PS51186"/>
    </source>
</evidence>
<dbReference type="Gene3D" id="3.40.630.30">
    <property type="match status" value="1"/>
</dbReference>
<dbReference type="InterPro" id="IPR045057">
    <property type="entry name" value="Gcn5-rel_NAT"/>
</dbReference>
<dbReference type="SUPFAM" id="SSF55729">
    <property type="entry name" value="Acyl-CoA N-acyltransferases (Nat)"/>
    <property type="match status" value="1"/>
</dbReference>
<feature type="domain" description="N-acetyltransferase" evidence="1">
    <location>
        <begin position="1"/>
        <end position="91"/>
    </location>
</feature>
<dbReference type="PROSITE" id="PS51186">
    <property type="entry name" value="GNAT"/>
    <property type="match status" value="1"/>
</dbReference>
<evidence type="ECO:0000313" key="4">
    <source>
        <dbReference type="Proteomes" id="UP001312865"/>
    </source>
</evidence>
<dbReference type="PANTHER" id="PTHR31435:SF10">
    <property type="entry name" value="BSR4717 PROTEIN"/>
    <property type="match status" value="1"/>
</dbReference>
<dbReference type="EMBL" id="JBBAXC010000009">
    <property type="protein sequence ID" value="MEI5907904.1"/>
    <property type="molecule type" value="Genomic_DNA"/>
</dbReference>
<dbReference type="PROSITE" id="PS51729">
    <property type="entry name" value="GNAT_YJDJ"/>
    <property type="match status" value="1"/>
</dbReference>
<keyword evidence="3" id="KW-0808">Transferase</keyword>
<accession>A0ABU8HFG3</accession>
<evidence type="ECO:0000313" key="3">
    <source>
        <dbReference type="EMBL" id="MEI5907904.1"/>
    </source>
</evidence>
<dbReference type="InterPro" id="IPR016181">
    <property type="entry name" value="Acyl_CoA_acyltransferase"/>
</dbReference>
<dbReference type="InterPro" id="IPR000182">
    <property type="entry name" value="GNAT_dom"/>
</dbReference>
<reference evidence="3 4" key="1">
    <citation type="journal article" date="2018" name="J. Microbiol.">
        <title>Bacillus spongiae sp. nov., isolated from sponge of Jeju Island.</title>
        <authorList>
            <person name="Lee G.E."/>
            <person name="Im W.T."/>
            <person name="Park J.S."/>
        </authorList>
    </citation>
    <scope>NUCLEOTIDE SEQUENCE [LARGE SCALE GENOMIC DNA]</scope>
    <source>
        <strain evidence="3 4">135PIL107-10</strain>
    </source>
</reference>
<keyword evidence="3" id="KW-0012">Acyltransferase</keyword>
<dbReference type="InterPro" id="IPR031165">
    <property type="entry name" value="GNAT_YJDJ"/>
</dbReference>
<dbReference type="GO" id="GO:0016746">
    <property type="term" value="F:acyltransferase activity"/>
    <property type="evidence" value="ECO:0007669"/>
    <property type="project" value="UniProtKB-KW"/>
</dbReference>
<sequence>MKKIIKEENRFFIEEAGQMIAEITFVETGTERLIIDHTFVSEQLRGKGIAEALVEEVVRLAREEKKKIIPLCPFAKSQFDKKFDYHDVLAK</sequence>
<keyword evidence="4" id="KW-1185">Reference proteome</keyword>
<comment type="caution">
    <text evidence="3">The sequence shown here is derived from an EMBL/GenBank/DDBJ whole genome shotgun (WGS) entry which is preliminary data.</text>
</comment>
<name>A0ABU8HFG3_9BACI</name>
<dbReference type="PANTHER" id="PTHR31435">
    <property type="entry name" value="PROTEIN NATD1"/>
    <property type="match status" value="1"/>
</dbReference>
<feature type="domain" description="N-acetyltransferase" evidence="2">
    <location>
        <begin position="3"/>
        <end position="90"/>
    </location>
</feature>
<organism evidence="3 4">
    <name type="scientific">Bacillus spongiae</name>
    <dbReference type="NCBI Taxonomy" id="2683610"/>
    <lineage>
        <taxon>Bacteria</taxon>
        <taxon>Bacillati</taxon>
        <taxon>Bacillota</taxon>
        <taxon>Bacilli</taxon>
        <taxon>Bacillales</taxon>
        <taxon>Bacillaceae</taxon>
        <taxon>Bacillus</taxon>
    </lineage>
</organism>
<proteinExistence type="predicted"/>
<dbReference type="Pfam" id="PF14542">
    <property type="entry name" value="Acetyltransf_CG"/>
    <property type="match status" value="1"/>
</dbReference>
<dbReference type="Proteomes" id="UP001312865">
    <property type="component" value="Unassembled WGS sequence"/>
</dbReference>
<dbReference type="EC" id="2.3.1.-" evidence="3"/>
<protein>
    <submittedName>
        <fullName evidence="3">GNAT family N-acetyltransferase</fullName>
        <ecNumber evidence="3">2.3.1.-</ecNumber>
    </submittedName>
</protein>